<gene>
    <name evidence="1" type="ORF">P4O66_017871</name>
</gene>
<organism evidence="1 2">
    <name type="scientific">Electrophorus voltai</name>
    <dbReference type="NCBI Taxonomy" id="2609070"/>
    <lineage>
        <taxon>Eukaryota</taxon>
        <taxon>Metazoa</taxon>
        <taxon>Chordata</taxon>
        <taxon>Craniata</taxon>
        <taxon>Vertebrata</taxon>
        <taxon>Euteleostomi</taxon>
        <taxon>Actinopterygii</taxon>
        <taxon>Neopterygii</taxon>
        <taxon>Teleostei</taxon>
        <taxon>Ostariophysi</taxon>
        <taxon>Gymnotiformes</taxon>
        <taxon>Gymnotoidei</taxon>
        <taxon>Gymnotidae</taxon>
        <taxon>Electrophorus</taxon>
    </lineage>
</organism>
<sequence length="72" mass="7992">MTSVVMKAFDRLVLAHMKGITTTLLVCSLHTKPTGCLLTVMSLLTDKVVLWSIHSNLELNTMKTLEMTVNSE</sequence>
<dbReference type="EMBL" id="JAROKS010000025">
    <property type="protein sequence ID" value="KAK1786157.1"/>
    <property type="molecule type" value="Genomic_DNA"/>
</dbReference>
<comment type="caution">
    <text evidence="1">The sequence shown here is derived from an EMBL/GenBank/DDBJ whole genome shotgun (WGS) entry which is preliminary data.</text>
</comment>
<reference evidence="1" key="1">
    <citation type="submission" date="2023-03" db="EMBL/GenBank/DDBJ databases">
        <title>Electrophorus voltai genome.</title>
        <authorList>
            <person name="Bian C."/>
        </authorList>
    </citation>
    <scope>NUCLEOTIDE SEQUENCE</scope>
    <source>
        <strain evidence="1">CB-2022</strain>
        <tissue evidence="1">Muscle</tissue>
    </source>
</reference>
<proteinExistence type="predicted"/>
<name>A0AAD8YSP6_9TELE</name>
<evidence type="ECO:0000313" key="1">
    <source>
        <dbReference type="EMBL" id="KAK1786157.1"/>
    </source>
</evidence>
<dbReference type="Proteomes" id="UP001239994">
    <property type="component" value="Unassembled WGS sequence"/>
</dbReference>
<keyword evidence="2" id="KW-1185">Reference proteome</keyword>
<protein>
    <submittedName>
        <fullName evidence="1">Uncharacterized protein</fullName>
    </submittedName>
</protein>
<accession>A0AAD8YSP6</accession>
<dbReference type="AlphaFoldDB" id="A0AAD8YSP6"/>
<evidence type="ECO:0000313" key="2">
    <source>
        <dbReference type="Proteomes" id="UP001239994"/>
    </source>
</evidence>
<feature type="non-terminal residue" evidence="1">
    <location>
        <position position="72"/>
    </location>
</feature>